<name>W8P5Q8_9EURY</name>
<accession>W8P5Q8</accession>
<dbReference type="STRING" id="195522.BD01_1210"/>
<evidence type="ECO:0000313" key="1">
    <source>
        <dbReference type="EMBL" id="AHL22825.1"/>
    </source>
</evidence>
<protein>
    <recommendedName>
        <fullName evidence="3">RecA-superfamily ATPases implicated in signal transduction</fullName>
    </recommendedName>
</protein>
<dbReference type="InterPro" id="IPR005489">
    <property type="entry name" value="DUF257"/>
</dbReference>
<dbReference type="Proteomes" id="UP000019434">
    <property type="component" value="Chromosome"/>
</dbReference>
<dbReference type="OrthoDB" id="85875at2157"/>
<dbReference type="RefSeq" id="WP_042690926.1">
    <property type="nucleotide sequence ID" value="NZ_CP007264.1"/>
</dbReference>
<dbReference type="AlphaFoldDB" id="W8P5Q8"/>
<dbReference type="GeneID" id="82170889"/>
<organism evidence="1 2">
    <name type="scientific">Thermococcus nautili</name>
    <dbReference type="NCBI Taxonomy" id="195522"/>
    <lineage>
        <taxon>Archaea</taxon>
        <taxon>Methanobacteriati</taxon>
        <taxon>Methanobacteriota</taxon>
        <taxon>Thermococci</taxon>
        <taxon>Thermococcales</taxon>
        <taxon>Thermococcaceae</taxon>
        <taxon>Thermococcus</taxon>
    </lineage>
</organism>
<keyword evidence="2" id="KW-1185">Reference proteome</keyword>
<dbReference type="EMBL" id="CP007264">
    <property type="protein sequence ID" value="AHL22825.1"/>
    <property type="molecule type" value="Genomic_DNA"/>
</dbReference>
<evidence type="ECO:0008006" key="3">
    <source>
        <dbReference type="Google" id="ProtNLM"/>
    </source>
</evidence>
<dbReference type="Gene3D" id="3.40.50.11570">
    <property type="entry name" value="Protein of unknown function DUF257"/>
    <property type="match status" value="1"/>
</dbReference>
<dbReference type="Pfam" id="PF03192">
    <property type="entry name" value="DUF257"/>
    <property type="match status" value="1"/>
</dbReference>
<proteinExistence type="predicted"/>
<sequence>MTSDELDEILSLLKPGETVLVEYTQDSPSELLLWLLVGWAKANDRAILIDDVLDTFPEVLARLEVLGFDVSGFEELPVVKIGGSRNVGNVIGTIDVDRHSIDFRYYERIYSKATDGVMVNPVLGFHKLFLVLTDRELLRLIRNVAGFVGKKDRIALYLVNSDVIASKPGGFGALFREIATTVLALYPTERGYVLGVVKTSRRELLGKEVVIL</sequence>
<dbReference type="KEGG" id="tnu:BD01_1210"/>
<dbReference type="HOGENOM" id="CLU_102063_1_0_2"/>
<dbReference type="eggNOG" id="arCOG03792">
    <property type="taxonomic scope" value="Archaea"/>
</dbReference>
<gene>
    <name evidence="1" type="ORF">BD01_1210</name>
</gene>
<reference evidence="1 2" key="1">
    <citation type="submission" date="2014-02" db="EMBL/GenBank/DDBJ databases">
        <title>Genome Sequence of an Hyperthermophilic Archaeon, Thermococcus nautili 30-1, producing viral vesicles.</title>
        <authorList>
            <person name="Oberto J."/>
            <person name="Gaudin M."/>
            <person name="Cossu M."/>
            <person name="Gorlas A."/>
            <person name="Slesarev A."/>
            <person name="Marguet E."/>
            <person name="Forterre P."/>
        </authorList>
    </citation>
    <scope>NUCLEOTIDE SEQUENCE [LARGE SCALE GENOMIC DNA]</scope>
    <source>
        <strain evidence="1 2">30-1</strain>
    </source>
</reference>
<evidence type="ECO:0000313" key="2">
    <source>
        <dbReference type="Proteomes" id="UP000019434"/>
    </source>
</evidence>